<proteinExistence type="predicted"/>
<organism evidence="1 2">
    <name type="scientific">Tenuibacillus multivorans</name>
    <dbReference type="NCBI Taxonomy" id="237069"/>
    <lineage>
        <taxon>Bacteria</taxon>
        <taxon>Bacillati</taxon>
        <taxon>Bacillota</taxon>
        <taxon>Bacilli</taxon>
        <taxon>Bacillales</taxon>
        <taxon>Bacillaceae</taxon>
        <taxon>Tenuibacillus</taxon>
    </lineage>
</organism>
<evidence type="ECO:0000313" key="2">
    <source>
        <dbReference type="Proteomes" id="UP000199334"/>
    </source>
</evidence>
<keyword evidence="2" id="KW-1185">Reference proteome</keyword>
<sequence>MVKQVSAQMDIEGISKREIFIKKLSHELDHWMKNREFFNVIFRDFPPHESEQITKVMEKFRKTMINIHKEILFDTYGYKVSPYISDVVTILEGILKEYVFTIVFKRQFVNVRKLANLIAVSMDAIVQSLLDVEPVLDEQLFGEFDIEEELENRLSIIREKITKLNISNTEIEKIESSLQLIHDEIFKENPKVFLLEALIVYLKNESELEEDFELMERLLDRYVGED</sequence>
<protein>
    <submittedName>
        <fullName evidence="1">Uncharacterized protein</fullName>
    </submittedName>
</protein>
<accession>A0A1H0DY38</accession>
<evidence type="ECO:0000313" key="1">
    <source>
        <dbReference type="EMBL" id="SDN75094.1"/>
    </source>
</evidence>
<gene>
    <name evidence="1" type="ORF">SAMN05216498_2991</name>
</gene>
<dbReference type="EMBL" id="FNIG01000008">
    <property type="protein sequence ID" value="SDN75094.1"/>
    <property type="molecule type" value="Genomic_DNA"/>
</dbReference>
<reference evidence="1 2" key="1">
    <citation type="submission" date="2016-10" db="EMBL/GenBank/DDBJ databases">
        <authorList>
            <person name="de Groot N.N."/>
        </authorList>
    </citation>
    <scope>NUCLEOTIDE SEQUENCE [LARGE SCALE GENOMIC DNA]</scope>
    <source>
        <strain evidence="1 2">CGMCC 1.3442</strain>
    </source>
</reference>
<dbReference type="AlphaFoldDB" id="A0A1H0DY38"/>
<dbReference type="STRING" id="237069.SAMN05216498_2991"/>
<dbReference type="Proteomes" id="UP000199334">
    <property type="component" value="Unassembled WGS sequence"/>
</dbReference>
<name>A0A1H0DY38_9BACI</name>